<dbReference type="SUPFAM" id="SSF46785">
    <property type="entry name" value="Winged helix' DNA-binding domain"/>
    <property type="match status" value="1"/>
</dbReference>
<evidence type="ECO:0000256" key="4">
    <source>
        <dbReference type="ARBA" id="ARBA00023306"/>
    </source>
</evidence>
<dbReference type="GO" id="GO:0051301">
    <property type="term" value="P:cell division"/>
    <property type="evidence" value="ECO:0007669"/>
    <property type="project" value="UniProtKB-KW"/>
</dbReference>
<evidence type="ECO:0000313" key="5">
    <source>
        <dbReference type="EMBL" id="VAW09724.1"/>
    </source>
</evidence>
<keyword evidence="4" id="KW-0131">Cell cycle</keyword>
<gene>
    <name evidence="5" type="ORF">MNBD_ACTINO02-2109</name>
</gene>
<keyword evidence="2" id="KW-0132">Cell division</keyword>
<dbReference type="InterPro" id="IPR036390">
    <property type="entry name" value="WH_DNA-bd_sf"/>
</dbReference>
<dbReference type="AlphaFoldDB" id="A0A3B0TM58"/>
<dbReference type="EMBL" id="UOEK01000641">
    <property type="protein sequence ID" value="VAW09724.1"/>
    <property type="molecule type" value="Genomic_DNA"/>
</dbReference>
<dbReference type="PANTHER" id="PTHR34298:SF2">
    <property type="entry name" value="SEGREGATION AND CONDENSATION PROTEIN B"/>
    <property type="match status" value="1"/>
</dbReference>
<evidence type="ECO:0008006" key="6">
    <source>
        <dbReference type="Google" id="ProtNLM"/>
    </source>
</evidence>
<evidence type="ECO:0000256" key="2">
    <source>
        <dbReference type="ARBA" id="ARBA00022618"/>
    </source>
</evidence>
<dbReference type="PANTHER" id="PTHR34298">
    <property type="entry name" value="SEGREGATION AND CONDENSATION PROTEIN B"/>
    <property type="match status" value="1"/>
</dbReference>
<dbReference type="InterPro" id="IPR005234">
    <property type="entry name" value="ScpB_csome_segregation"/>
</dbReference>
<evidence type="ECO:0000256" key="1">
    <source>
        <dbReference type="ARBA" id="ARBA00022490"/>
    </source>
</evidence>
<dbReference type="InterPro" id="IPR036388">
    <property type="entry name" value="WH-like_DNA-bd_sf"/>
</dbReference>
<organism evidence="5">
    <name type="scientific">hydrothermal vent metagenome</name>
    <dbReference type="NCBI Taxonomy" id="652676"/>
    <lineage>
        <taxon>unclassified sequences</taxon>
        <taxon>metagenomes</taxon>
        <taxon>ecological metagenomes</taxon>
    </lineage>
</organism>
<protein>
    <recommendedName>
        <fullName evidence="6">Segregation and condensation protein B</fullName>
    </recommendedName>
</protein>
<proteinExistence type="predicted"/>
<keyword evidence="1" id="KW-0963">Cytoplasm</keyword>
<feature type="non-terminal residue" evidence="5">
    <location>
        <position position="1"/>
    </location>
</feature>
<sequence length="90" mass="9742">SRGQVAEVRGVDSDRVLRTLERRGLIFEAGRAEGPGQAVLYSTTNLFLEKLGLSSLAELPPLADHVPPAGVVDVLERPFRPEESSNESTN</sequence>
<accession>A0A3B0TM58</accession>
<evidence type="ECO:0000256" key="3">
    <source>
        <dbReference type="ARBA" id="ARBA00022829"/>
    </source>
</evidence>
<dbReference type="GO" id="GO:0051304">
    <property type="term" value="P:chromosome separation"/>
    <property type="evidence" value="ECO:0007669"/>
    <property type="project" value="InterPro"/>
</dbReference>
<keyword evidence="3" id="KW-0159">Chromosome partition</keyword>
<name>A0A3B0TM58_9ZZZZ</name>
<dbReference type="Pfam" id="PF04079">
    <property type="entry name" value="SMC_ScpB"/>
    <property type="match status" value="1"/>
</dbReference>
<dbReference type="Gene3D" id="1.10.10.10">
    <property type="entry name" value="Winged helix-like DNA-binding domain superfamily/Winged helix DNA-binding domain"/>
    <property type="match status" value="1"/>
</dbReference>
<reference evidence="5" key="1">
    <citation type="submission" date="2018-06" db="EMBL/GenBank/DDBJ databases">
        <authorList>
            <person name="Zhirakovskaya E."/>
        </authorList>
    </citation>
    <scope>NUCLEOTIDE SEQUENCE</scope>
</reference>